<feature type="region of interest" description="Disordered" evidence="9">
    <location>
        <begin position="746"/>
        <end position="774"/>
    </location>
</feature>
<evidence type="ECO:0000256" key="6">
    <source>
        <dbReference type="ARBA" id="ARBA00022840"/>
    </source>
</evidence>
<dbReference type="InterPro" id="IPR056865">
    <property type="entry name" value="CCTL2_WNK"/>
</dbReference>
<feature type="compositionally biased region" description="Low complexity" evidence="9">
    <location>
        <begin position="1165"/>
        <end position="1179"/>
    </location>
</feature>
<feature type="region of interest" description="Disordered" evidence="9">
    <location>
        <begin position="1706"/>
        <end position="1740"/>
    </location>
</feature>
<dbReference type="Gene3D" id="3.40.50.410">
    <property type="entry name" value="von Willebrand factor, type A domain"/>
    <property type="match status" value="3"/>
</dbReference>
<feature type="region of interest" description="Disordered" evidence="9">
    <location>
        <begin position="1761"/>
        <end position="1811"/>
    </location>
</feature>
<dbReference type="Gene3D" id="3.30.200.20">
    <property type="entry name" value="Phosphorylase Kinase, domain 1"/>
    <property type="match status" value="1"/>
</dbReference>
<feature type="compositionally biased region" description="Polar residues" evidence="9">
    <location>
        <begin position="1798"/>
        <end position="1809"/>
    </location>
</feature>
<feature type="compositionally biased region" description="Low complexity" evidence="9">
    <location>
        <begin position="1599"/>
        <end position="1608"/>
    </location>
</feature>
<feature type="domain" description="VWFA" evidence="11">
    <location>
        <begin position="2291"/>
        <end position="2469"/>
    </location>
</feature>
<feature type="compositionally biased region" description="Basic and acidic residues" evidence="9">
    <location>
        <begin position="4379"/>
        <end position="4393"/>
    </location>
</feature>
<dbReference type="InterPro" id="IPR002035">
    <property type="entry name" value="VWF_A"/>
</dbReference>
<dbReference type="Pfam" id="PF00092">
    <property type="entry name" value="VWA"/>
    <property type="match status" value="3"/>
</dbReference>
<feature type="region of interest" description="Disordered" evidence="9">
    <location>
        <begin position="440"/>
        <end position="473"/>
    </location>
</feature>
<feature type="region of interest" description="Disordered" evidence="9">
    <location>
        <begin position="501"/>
        <end position="551"/>
    </location>
</feature>
<dbReference type="Proteomes" id="UP001558613">
    <property type="component" value="Unassembled WGS sequence"/>
</dbReference>
<sequence length="4411" mass="485015">DRKLSKAERQRFKEEAEMLKGLQHPNIVRFYDFWESPLKGKKCIVLVTELMTSGTLKTYLKRFKVMKPKVLRSWCRQILKGLHFLHTRTPPIIHRDLKCDNIFITGPTGSVKIGDLGLATLKRASFAKSVIGTPEFMAPEMYEEHYDEAVDVYAFGMCMLEMATSEYPYSECQNAAQIYRKVTSGVKPASYSKVTVPEIKEIIGECICHRWEERYSIKDLLNHAFFAEDTGVRVELAEEDDGKKSSIGLRLWVEDQKKLKGKYKDSGAIEFTFDLDTEVPETVAQEMVDSGFFLETDVKIVGKSIRDRVSLIKWRRQRNVSGRNGKTEERSTKTQNLLQVPSTGPPVGGPPSLPPETEELQTEAVSLVCSAPSSATTATPDSSAGSTMATGTSGNQDSTSLSESISTAQRVLSPPAQLLAQLPESAQQPSTVHLPLGAQQQMPQGVPPQTIGQLLHGTQQQPSPQQQPSAPLHQTVQAHPLGLVPQAPQQQPTVQLHQQYQQSTHQLHQGAFQQSSVHLHQSAYQQSPPSAQLAPSKTVSAPATPVPHARPQSIPASALIAQQNQTTVPLAQEFHLYFHPEAFPPQTLSTFQPLVQASSDAQSIPQHLLQPVSSMLSTATLPPQPLLQPLQIATQFPSTYPLLPEGGTSAGTESIPFSSVSYSSPYPTNVPPVSSPYYSPSPIAAPLPILPMQNVPCMLGAGTPVSTPLNVPTPIPLLAMALSPPMLLPEEHLQQMYSPVPPPEGVLFQTQSQPQSQPTQPSFPLPNPASLLQQDPSIPEPFTEEYPRHEELQMLAAAHTIMSQIQSPPQDRQSEPKFTTAQALPETLEPPLQPAGIQTVYAVPESTGMPSTTQQIADAASMPIPPAPEPSPFQSSTEAPVSIPFYSYVCDSLTQDTGSGKEMSDSYEGPIGGGKGDGKPRKHHRKSARTRSRQEKINKPKLSMLNVSNTGDKMVECQLETHNHKMVTFKFDLDGDAPEEIATYMVENGFILPIEKEIFIDQLKDIVDKAEDILSEDMDGEKTSEHGTSQLQGQTPKDQGGEGIKGQQPGAPQPVYQQNVLHTGKRWFIICPVEEAPAASHDASSDGGPSTQSLSATAITDATAQPGESGSAQPPEPSTGSASASMDSEACATAPPSGGSDPYGVWSPLSMTTTDPLSLAALSQAPPAPQATAMPVQPASHPEDVPQVSVQQSQLCIDPQSSLFVDETQSGRLGTASPMHTAQQMAEIACAVSMVEDVPCCPLVMPLSLEVSSGAQRSSSVMPPPSQDTTSAREQLHSITSSRAERAQQPVVLQQPVSTVSGTKAPSLPQSPAPSQHHFVPGETDGEGRTRGGFVDSTIKTLDEKLRNLLYQEYAPMYPSGSAAETPGSGTEYIQSPPGPESAVGGSGTSTPSLMGEGRFRAGEQLPQIPERVDSLSALSDSAVGVTVSRRHVMPHSTSCSGSRSRYKMVPSSTDILSGQGRKQRSLSSTASPAHPGGFLGECAMYEEPTVSATTVGRFSVVSTEDEVTRRKHSSRYSAPPDFYLDAPPPLTKRGSLPRAQTSVSADVTVHTRFMSSDSGAESSPAKMAPTTPSRHGRSERRGSDLMKRAVAFLKRSGRSSSVQSSDSPSRKGGVSSDNDSEMEDSDIKKELQRLREKHMKEITELEAHHREEIELLYIRLGKPPPPGLYIPPTAPPAGRKRRTSRHKLKAGKLLSPLVQQLRNVASKTGDKPSDLTKSADAAPSLNGSPARASNLSDGKAYSGTGTLPCSVSVPVQTQQPCSLKGSLSSDNIYSGLQGEGPGPRSQPGQGWPPSPQASAQVTYKSSSKPRARFLSGPVSLSIWSTLKRLCLGKERGSRSGTPSAASNQSPMPPGSTPPPHQPIGLAQAQTNNSNNKTDAFTQQLHRLVDNWAEGVRAPSRSRSLSLRPQQLTRSRIWSAIEAPGSIERLNASQLHLSWPRIDFHAPVMATDTSQVLQRSFMVPGNPYGKMPTAPHLDVDHWLAMTATPNQEVFAFPAMHSPSWTAPSSPSETKSTPDEINMDKVALRVTFLGLLFSCGSLADENKKQDIDIYSFHINSVVTSRYATTVITSRVANLLNQSQEIHFEVKIPKDAFISQFRMTIEGIAYDGVVKEKEEAQQQYNQAVSQGQSAGLVSAVGRTLEDFKTSVTVAAFSKVTFELTYEELLKRRLGKYELLINAQPMQPVADFKIDVQIHENPGISFLEVKGGLSTKDLANAVTTFRADKDAWVKFYPTRDQQTKCDDCSKNGLNGNLIIMYDVDRQKQSGDLKVSKGYFVHYFAPTNIQRIPKNVVFIIDQSGSMKGKKIEQTRLAMLRILSDLGEDDHFGLITFSGHIQTWKTELLKATEGNKEEAKTFVKRIMSGGSTNINAAVLRAVDMINTYPEEGSASILILLTDGDPTTGETNPVEIQKNVKKAIGGKFPLYSLGFGFDVSFEFLTKLSLENNGVARRIYEDSDADLQLQGFYDEVAMPLLTDVHLNYQGVGNLTQSTFSQYYNGSEIVVAGQITDNSLETFTTEVTASSNRNKVVYHNSVPTGDLSSDRPEHETFIKRLWAFLTVKQLLEKMVLLTGLEKDNTKKEALALSLKNKFVTPLTSMVVTKPQDEEMQVAHKPIEGEKPKTHSSGSTTTQGIVKNRGHSKIPGRRSNVKMFSDPNSFSFLLMEPSATEELLTTSPPSKSIRILKSSGNAQPLCYNLPLAQKVRLLQNVLLEFSMNGQLESFGEKGFSQIAVHYKANHHLLLNTSEMNYTDGQETLKFSWEQDLTHHEKENVSLILRSKEMDVTMGNIRFVILRHIKNGEYFLWPAIWQKPKDFGWKGVLGEADISYEEIPGSQPPTLKLKDKEVISNWVTMKDYRLPSAPLVGCWLVQYQTVVQQKISDFTVKMDRAALQLILLGIFLISATSDPVKKKENVDIYSFYINSTVTSRYATTVITSRVANTLNESQEIQFEVKIPKNAFISKFRMTIEGKTYDGVVKEKEEAQQQYSQAVSRGQSAGLIKSVGRTLEDFKTSVTVAAFSKVTFELTYEELLKRRLGKYELLINAQPMQLVADFKMDVHIQEKTGISVLEVKGDLSTGDLANAIKTTRADKDAWVTFYPTRDQQTKCKSCGENGLNGDLLITYDVERKNPKGEVMVSNGYFVHYFAPSDVPRIPKNVVFIIDQSGSMHGRKIEQTRLALLRILSDLDEDDHFGLITFDSEVSFWKRELLRATERNLGNAKSFVKEIRDRGATDINAAVLAGVEMINRHPREGTASILILLTDGDPTSGETNIQKIMSNVKEAIGTKFPLYCLGFGYDVNFDFLTKMSLENSGVARRIYEDSDADLQLQGFYDEVAVPLLTDIQLKYPGGTNLTKTSFGLYFNGSEIVVSGQITDNSVESFTTEVIAVSKGSNVTYRDTIMTKDPSDVPPENEDFMQRLWAYLTVKQLLERQVLLKGDEKEAQKKEALKLSLKYQFVTPLTSMVVTKPQEGEVEVADKPKEGEVPHRPPIMSLPSLPRGAPPLPGLSPYNYGLSQPRLPGVPGPPGRPSFHRYSGAYPGISGGFSRYRPTIYSAALPVTNDDVEESEGQAQGGFAGHHPHIHSAALPVPGLVVKNDGADQVSTAVVDDEWPTVPGSETVHATAMPVPTVHSNRFLLSVDGQSKPLCFDVPVPYKLRLLRDLTSEFSMNGESVPGRKGFHEIAIHYKTNHHLTINTSSIRYTDGQSHLKFLWRQRPTQHNIEDMSLSLRRNKIEISMGNIHVSILLHMKNDDEFLWPVVLKQPKEPLCGIFGEAVISYEEVPGSQTPTLKLKDHDVKTSWVVTKDYRTASAPVPLQILLRRKKMWIYTAFTLTPLSPVATPQQSSQAALANTLNESQEIQFEVKIPKNAFISKFRMTIEGKTFDGVVKEKEEAQQQYSQAVSRGQSAGLIKSVGRTLEDFKTSVTVAAFSKVTFELTYEELLKRRLGKYELLINAQPMQLVADFKMDVHIQEKTGISFLEVKGDLSTGDLANAIKTTRADKDAWVTFYPTRDQQTKCKSCGENGLNGDLLITYDVERKNPKGEVMVSNGYFVHYFAPSDVPRIPKNVVFIIDQSGSMHGRKIEQTRLALLRILSDLDEDDHFGLITFDSEVSFWKRELLRATERNLGNAKSFVKEIRDRGATDINAAVLAGVEMINRHPREGTASILILLTDGDPTSGETNKQKIMSNVKEAIGTKFPLYCLGFGYDVNFDFLTKMSLENSGVARRIYEDSDADLQLQGFYDEVAVPLLTDIQLKYPGGTNLTKTSFGLYFNGSEIVVSGQITDNSVESFTTEVIAVSKGSNVTYRDTIMTKDPSDVPPENEDFMQRLWAYLTVKQLLERQVLITGDEKEAQKKEALKLSLKYQFVTPLTSMVVTKPQEGEVEVADKPKEGEAPRRPPVETVSLKTNAIFSNSTLK</sequence>
<dbReference type="SMART" id="SM00327">
    <property type="entry name" value="VWA"/>
    <property type="match status" value="3"/>
</dbReference>
<keyword evidence="2" id="KW-0723">Serine/threonine-protein kinase</keyword>
<feature type="compositionally biased region" description="Basic residues" evidence="9">
    <location>
        <begin position="920"/>
        <end position="931"/>
    </location>
</feature>
<feature type="compositionally biased region" description="Low complexity" evidence="9">
    <location>
        <begin position="521"/>
        <end position="536"/>
    </location>
</feature>
<keyword evidence="5" id="KW-0418">Kinase</keyword>
<feature type="compositionally biased region" description="Polar residues" evidence="9">
    <location>
        <begin position="1761"/>
        <end position="1775"/>
    </location>
</feature>
<feature type="domain" description="VIT" evidence="12">
    <location>
        <begin position="2898"/>
        <end position="3027"/>
    </location>
</feature>
<comment type="caution">
    <text evidence="13">The sequence shown here is derived from an EMBL/GenBank/DDBJ whole genome shotgun (WGS) entry which is preliminary data.</text>
</comment>
<feature type="compositionally biased region" description="Polar residues" evidence="9">
    <location>
        <begin position="395"/>
        <end position="409"/>
    </location>
</feature>
<feature type="compositionally biased region" description="Basic residues" evidence="9">
    <location>
        <begin position="1679"/>
        <end position="1691"/>
    </location>
</feature>
<dbReference type="PROSITE" id="PS51468">
    <property type="entry name" value="VIT"/>
    <property type="match status" value="3"/>
</dbReference>
<keyword evidence="4" id="KW-0547">Nucleotide-binding</keyword>
<evidence type="ECO:0000256" key="3">
    <source>
        <dbReference type="ARBA" id="ARBA00022679"/>
    </source>
</evidence>
<feature type="region of interest" description="Disordered" evidence="9">
    <location>
        <begin position="3468"/>
        <end position="3491"/>
    </location>
</feature>
<feature type="domain" description="VIT" evidence="12">
    <location>
        <begin position="3804"/>
        <end position="3935"/>
    </location>
</feature>
<dbReference type="EC" id="2.7.11.1" evidence="1"/>
<dbReference type="PROSITE" id="PS50234">
    <property type="entry name" value="VWFA"/>
    <property type="match status" value="3"/>
</dbReference>
<proteinExistence type="predicted"/>
<dbReference type="Gene3D" id="3.10.20.90">
    <property type="entry name" value="Phosphatidylinositol 3-kinase Catalytic Subunit, Chain A, domain 1"/>
    <property type="match status" value="2"/>
</dbReference>
<feature type="non-terminal residue" evidence="13">
    <location>
        <position position="1"/>
    </location>
</feature>
<feature type="region of interest" description="Disordered" evidence="9">
    <location>
        <begin position="1165"/>
        <end position="1186"/>
    </location>
</feature>
<evidence type="ECO:0000259" key="10">
    <source>
        <dbReference type="PROSITE" id="PS50011"/>
    </source>
</evidence>
<feature type="domain" description="VIT" evidence="12">
    <location>
        <begin position="2036"/>
        <end position="2165"/>
    </location>
</feature>
<dbReference type="InterPro" id="IPR008271">
    <property type="entry name" value="Ser/Thr_kinase_AS"/>
</dbReference>
<feature type="compositionally biased region" description="Basic residues" evidence="9">
    <location>
        <begin position="2635"/>
        <end position="2647"/>
    </location>
</feature>
<feature type="region of interest" description="Disordered" evidence="9">
    <location>
        <begin position="1255"/>
        <end position="1334"/>
    </location>
</feature>
<name>A0ABR3MK94_9TELE</name>
<gene>
    <name evidence="13" type="ORF">QQF64_002973</name>
</gene>
<dbReference type="SUPFAM" id="SSF56112">
    <property type="entry name" value="Protein kinase-like (PK-like)"/>
    <property type="match status" value="1"/>
</dbReference>
<protein>
    <recommendedName>
        <fullName evidence="1">non-specific serine/threonine protein kinase</fullName>
        <ecNumber evidence="1">2.7.11.1</ecNumber>
    </recommendedName>
</protein>
<feature type="compositionally biased region" description="Polar residues" evidence="9">
    <location>
        <begin position="1726"/>
        <end position="1737"/>
    </location>
</feature>
<evidence type="ECO:0000256" key="2">
    <source>
        <dbReference type="ARBA" id="ARBA00022527"/>
    </source>
</evidence>
<feature type="compositionally biased region" description="Low complexity" evidence="9">
    <location>
        <begin position="1305"/>
        <end position="1316"/>
    </location>
</feature>
<dbReference type="InterPro" id="IPR050934">
    <property type="entry name" value="ITIH"/>
</dbReference>
<feature type="compositionally biased region" description="Low complexity" evidence="9">
    <location>
        <begin position="459"/>
        <end position="469"/>
    </location>
</feature>
<feature type="compositionally biased region" description="Polar residues" evidence="9">
    <location>
        <begin position="2622"/>
        <end position="2632"/>
    </location>
</feature>
<dbReference type="CDD" id="cd01461">
    <property type="entry name" value="vWA_interalpha_trypsin_inhibitor"/>
    <property type="match status" value="1"/>
</dbReference>
<evidence type="ECO:0000256" key="1">
    <source>
        <dbReference type="ARBA" id="ARBA00012513"/>
    </source>
</evidence>
<feature type="compositionally biased region" description="Low complexity" evidence="9">
    <location>
        <begin position="747"/>
        <end position="760"/>
    </location>
</feature>
<feature type="region of interest" description="Disordered" evidence="9">
    <location>
        <begin position="1017"/>
        <end position="1055"/>
    </location>
</feature>
<feature type="region of interest" description="Disordered" evidence="9">
    <location>
        <begin position="1835"/>
        <end position="1876"/>
    </location>
</feature>
<dbReference type="Pfam" id="PF08487">
    <property type="entry name" value="VIT"/>
    <property type="match status" value="3"/>
</dbReference>
<dbReference type="InterPro" id="IPR036465">
    <property type="entry name" value="vWFA_dom_sf"/>
</dbReference>
<dbReference type="Pfam" id="PF24889">
    <property type="entry name" value="CCTL2_WNK"/>
    <property type="match status" value="1"/>
</dbReference>
<accession>A0ABR3MK94</accession>
<feature type="domain" description="VWFA" evidence="11">
    <location>
        <begin position="3153"/>
        <end position="3331"/>
    </location>
</feature>
<evidence type="ECO:0000256" key="4">
    <source>
        <dbReference type="ARBA" id="ARBA00022741"/>
    </source>
</evidence>
<keyword evidence="14" id="KW-1185">Reference proteome</keyword>
<dbReference type="InterPro" id="IPR024678">
    <property type="entry name" value="Kinase_OSR1/WNK_CCT"/>
</dbReference>
<feature type="region of interest" description="Disordered" evidence="9">
    <location>
        <begin position="1104"/>
        <end position="1149"/>
    </location>
</feature>
<evidence type="ECO:0000256" key="8">
    <source>
        <dbReference type="ARBA" id="ARBA00048679"/>
    </source>
</evidence>
<feature type="region of interest" description="Disordered" evidence="9">
    <location>
        <begin position="2616"/>
        <end position="2647"/>
    </location>
</feature>
<feature type="compositionally biased region" description="Low complexity" evidence="9">
    <location>
        <begin position="370"/>
        <end position="394"/>
    </location>
</feature>
<keyword evidence="3" id="KW-0808">Transferase</keyword>
<dbReference type="PROSITE" id="PS00108">
    <property type="entry name" value="PROTEIN_KINASE_ST"/>
    <property type="match status" value="1"/>
</dbReference>
<feature type="region of interest" description="Disordered" evidence="9">
    <location>
        <begin position="4373"/>
        <end position="4396"/>
    </location>
</feature>
<dbReference type="Gene3D" id="1.10.510.10">
    <property type="entry name" value="Transferase(Phosphotransferase) domain 1"/>
    <property type="match status" value="1"/>
</dbReference>
<dbReference type="PANTHER" id="PTHR10338:SF119">
    <property type="entry name" value="INTER-ALPHA-TRYPSIN INHIBITOR HEAVY CHAIN H4"/>
    <property type="match status" value="1"/>
</dbReference>
<feature type="region of interest" description="Disordered" evidence="9">
    <location>
        <begin position="1661"/>
        <end position="1693"/>
    </location>
</feature>
<dbReference type="InterPro" id="IPR000719">
    <property type="entry name" value="Prot_kinase_dom"/>
</dbReference>
<feature type="non-terminal residue" evidence="13">
    <location>
        <position position="4411"/>
    </location>
</feature>
<dbReference type="SMART" id="SM00220">
    <property type="entry name" value="S_TKc"/>
    <property type="match status" value="1"/>
</dbReference>
<organism evidence="13 14">
    <name type="scientific">Cirrhinus molitorella</name>
    <name type="common">mud carp</name>
    <dbReference type="NCBI Taxonomy" id="172907"/>
    <lineage>
        <taxon>Eukaryota</taxon>
        <taxon>Metazoa</taxon>
        <taxon>Chordata</taxon>
        <taxon>Craniata</taxon>
        <taxon>Vertebrata</taxon>
        <taxon>Euteleostomi</taxon>
        <taxon>Actinopterygii</taxon>
        <taxon>Neopterygii</taxon>
        <taxon>Teleostei</taxon>
        <taxon>Ostariophysi</taxon>
        <taxon>Cypriniformes</taxon>
        <taxon>Cyprinidae</taxon>
        <taxon>Labeoninae</taxon>
        <taxon>Labeonini</taxon>
        <taxon>Cirrhinus</taxon>
    </lineage>
</organism>
<feature type="region of interest" description="Disordered" evidence="9">
    <location>
        <begin position="897"/>
        <end position="938"/>
    </location>
</feature>
<evidence type="ECO:0000256" key="7">
    <source>
        <dbReference type="ARBA" id="ARBA00047899"/>
    </source>
</evidence>
<feature type="region of interest" description="Disordered" evidence="9">
    <location>
        <begin position="1361"/>
        <end position="1390"/>
    </location>
</feature>
<dbReference type="PANTHER" id="PTHR10338">
    <property type="entry name" value="INTER-ALPHA-TRYPSIN INHIBITOR HEAVY CHAIN FAMILY MEMBER"/>
    <property type="match status" value="1"/>
</dbReference>
<feature type="compositionally biased region" description="Polar residues" evidence="9">
    <location>
        <begin position="1839"/>
        <end position="1850"/>
    </location>
</feature>
<comment type="catalytic activity">
    <reaction evidence="8">
        <text>L-seryl-[protein] + ATP = O-phospho-L-seryl-[protein] + ADP + H(+)</text>
        <dbReference type="Rhea" id="RHEA:17989"/>
        <dbReference type="Rhea" id="RHEA-COMP:9863"/>
        <dbReference type="Rhea" id="RHEA-COMP:11604"/>
        <dbReference type="ChEBI" id="CHEBI:15378"/>
        <dbReference type="ChEBI" id="CHEBI:29999"/>
        <dbReference type="ChEBI" id="CHEBI:30616"/>
        <dbReference type="ChEBI" id="CHEBI:83421"/>
        <dbReference type="ChEBI" id="CHEBI:456216"/>
        <dbReference type="EC" id="2.7.11.1"/>
    </reaction>
</comment>
<dbReference type="InterPro" id="IPR011009">
    <property type="entry name" value="Kinase-like_dom_sf"/>
</dbReference>
<dbReference type="Pfam" id="PF12202">
    <property type="entry name" value="OSR1_C"/>
    <property type="match status" value="1"/>
</dbReference>
<dbReference type="InterPro" id="IPR013694">
    <property type="entry name" value="VIT"/>
</dbReference>
<dbReference type="SUPFAM" id="SSF53300">
    <property type="entry name" value="vWA-like"/>
    <property type="match status" value="3"/>
</dbReference>
<evidence type="ECO:0000256" key="5">
    <source>
        <dbReference type="ARBA" id="ARBA00022777"/>
    </source>
</evidence>
<dbReference type="EMBL" id="JAYMGO010000011">
    <property type="protein sequence ID" value="KAL1264946.1"/>
    <property type="molecule type" value="Genomic_DNA"/>
</dbReference>
<feature type="compositionally biased region" description="Polar residues" evidence="9">
    <location>
        <begin position="1291"/>
        <end position="1304"/>
    </location>
</feature>
<feature type="compositionally biased region" description="Polar residues" evidence="9">
    <location>
        <begin position="1255"/>
        <end position="1282"/>
    </location>
</feature>
<dbReference type="Pfam" id="PF00069">
    <property type="entry name" value="Pkinase"/>
    <property type="match status" value="1"/>
</dbReference>
<evidence type="ECO:0000313" key="14">
    <source>
        <dbReference type="Proteomes" id="UP001558613"/>
    </source>
</evidence>
<reference evidence="13 14" key="1">
    <citation type="submission" date="2023-09" db="EMBL/GenBank/DDBJ databases">
        <authorList>
            <person name="Wang M."/>
        </authorList>
    </citation>
    <scope>NUCLEOTIDE SEQUENCE [LARGE SCALE GENOMIC DNA]</scope>
    <source>
        <strain evidence="13">GT-2023</strain>
        <tissue evidence="13">Liver</tissue>
    </source>
</reference>
<keyword evidence="6" id="KW-0067">ATP-binding</keyword>
<feature type="compositionally biased region" description="Pro residues" evidence="9">
    <location>
        <begin position="1851"/>
        <end position="1862"/>
    </location>
</feature>
<feature type="region of interest" description="Disordered" evidence="9">
    <location>
        <begin position="1503"/>
        <end position="1627"/>
    </location>
</feature>
<feature type="region of interest" description="Disordered" evidence="9">
    <location>
        <begin position="319"/>
        <end position="409"/>
    </location>
</feature>
<evidence type="ECO:0000259" key="11">
    <source>
        <dbReference type="PROSITE" id="PS50234"/>
    </source>
</evidence>
<feature type="compositionally biased region" description="Pro residues" evidence="9">
    <location>
        <begin position="343"/>
        <end position="354"/>
    </location>
</feature>
<evidence type="ECO:0000313" key="13">
    <source>
        <dbReference type="EMBL" id="KAL1264946.1"/>
    </source>
</evidence>
<feature type="domain" description="VWFA" evidence="11">
    <location>
        <begin position="4061"/>
        <end position="4239"/>
    </location>
</feature>
<evidence type="ECO:0000256" key="9">
    <source>
        <dbReference type="SAM" id="MobiDB-lite"/>
    </source>
</evidence>
<dbReference type="SMART" id="SM00609">
    <property type="entry name" value="VIT"/>
    <property type="match status" value="3"/>
</dbReference>
<feature type="compositionally biased region" description="Polar residues" evidence="9">
    <location>
        <begin position="1026"/>
        <end position="1037"/>
    </location>
</feature>
<feature type="region of interest" description="Disordered" evidence="9">
    <location>
        <begin position="1454"/>
        <end position="1474"/>
    </location>
</feature>
<feature type="domain" description="Protein kinase" evidence="10">
    <location>
        <begin position="1"/>
        <end position="226"/>
    </location>
</feature>
<evidence type="ECO:0000259" key="12">
    <source>
        <dbReference type="PROSITE" id="PS51468"/>
    </source>
</evidence>
<feature type="compositionally biased region" description="Pro residues" evidence="9">
    <location>
        <begin position="1663"/>
        <end position="1676"/>
    </location>
</feature>
<feature type="compositionally biased region" description="Polar residues" evidence="9">
    <location>
        <begin position="1104"/>
        <end position="1126"/>
    </location>
</feature>
<comment type="catalytic activity">
    <reaction evidence="7">
        <text>L-threonyl-[protein] + ATP = O-phospho-L-threonyl-[protein] + ADP + H(+)</text>
        <dbReference type="Rhea" id="RHEA:46608"/>
        <dbReference type="Rhea" id="RHEA-COMP:11060"/>
        <dbReference type="Rhea" id="RHEA-COMP:11605"/>
        <dbReference type="ChEBI" id="CHEBI:15378"/>
        <dbReference type="ChEBI" id="CHEBI:30013"/>
        <dbReference type="ChEBI" id="CHEBI:30616"/>
        <dbReference type="ChEBI" id="CHEBI:61977"/>
        <dbReference type="ChEBI" id="CHEBI:456216"/>
        <dbReference type="EC" id="2.7.11.1"/>
    </reaction>
</comment>
<dbReference type="CDD" id="cd13983">
    <property type="entry name" value="STKc_WNK"/>
    <property type="match status" value="1"/>
</dbReference>
<feature type="compositionally biased region" description="Basic and acidic residues" evidence="9">
    <location>
        <begin position="3471"/>
        <end position="3482"/>
    </location>
</feature>
<dbReference type="PROSITE" id="PS50011">
    <property type="entry name" value="PROTEIN_KINASE_DOM"/>
    <property type="match status" value="1"/>
</dbReference>